<evidence type="ECO:0000259" key="5">
    <source>
        <dbReference type="PROSITE" id="PS51202"/>
    </source>
</evidence>
<dbReference type="PRINTS" id="PR00033">
    <property type="entry name" value="HTHASNC"/>
</dbReference>
<dbReference type="InterPro" id="IPR006037">
    <property type="entry name" value="RCK_C"/>
</dbReference>
<evidence type="ECO:0000256" key="2">
    <source>
        <dbReference type="ARBA" id="ARBA00023125"/>
    </source>
</evidence>
<dbReference type="Pfam" id="PF02080">
    <property type="entry name" value="TrkA_C"/>
    <property type="match status" value="1"/>
</dbReference>
<dbReference type="InterPro" id="IPR019885">
    <property type="entry name" value="Tscrpt_reg_HTH_AsnC-type_CS"/>
</dbReference>
<evidence type="ECO:0000256" key="1">
    <source>
        <dbReference type="ARBA" id="ARBA00023015"/>
    </source>
</evidence>
<dbReference type="InterPro" id="IPR036390">
    <property type="entry name" value="WH_DNA-bd_sf"/>
</dbReference>
<organism evidence="6 7">
    <name type="scientific">Halomarina halobia</name>
    <dbReference type="NCBI Taxonomy" id="3033386"/>
    <lineage>
        <taxon>Archaea</taxon>
        <taxon>Methanobacteriati</taxon>
        <taxon>Methanobacteriota</taxon>
        <taxon>Stenosarchaea group</taxon>
        <taxon>Halobacteria</taxon>
        <taxon>Halobacteriales</taxon>
        <taxon>Natronomonadaceae</taxon>
        <taxon>Halomarina</taxon>
    </lineage>
</organism>
<gene>
    <name evidence="6" type="ORF">ACFQPE_09980</name>
</gene>
<reference evidence="6 7" key="1">
    <citation type="journal article" date="2019" name="Int. J. Syst. Evol. Microbiol.">
        <title>The Global Catalogue of Microorganisms (GCM) 10K type strain sequencing project: providing services to taxonomists for standard genome sequencing and annotation.</title>
        <authorList>
            <consortium name="The Broad Institute Genomics Platform"/>
            <consortium name="The Broad Institute Genome Sequencing Center for Infectious Disease"/>
            <person name="Wu L."/>
            <person name="Ma J."/>
        </authorList>
    </citation>
    <scope>NUCLEOTIDE SEQUENCE [LARGE SCALE GENOMIC DNA]</scope>
    <source>
        <strain evidence="6 7">PSR21</strain>
    </source>
</reference>
<keyword evidence="3" id="KW-0804">Transcription</keyword>
<keyword evidence="1" id="KW-0805">Transcription regulation</keyword>
<keyword evidence="7" id="KW-1185">Reference proteome</keyword>
<feature type="domain" description="HTH asnC-type" evidence="4">
    <location>
        <begin position="5"/>
        <end position="68"/>
    </location>
</feature>
<dbReference type="SUPFAM" id="SSF116726">
    <property type="entry name" value="TrkA C-terminal domain-like"/>
    <property type="match status" value="1"/>
</dbReference>
<dbReference type="RefSeq" id="WP_276303622.1">
    <property type="nucleotide sequence ID" value="NZ_CP119992.1"/>
</dbReference>
<feature type="domain" description="RCK C-terminal" evidence="5">
    <location>
        <begin position="159"/>
        <end position="247"/>
    </location>
</feature>
<dbReference type="Proteomes" id="UP001596547">
    <property type="component" value="Unassembled WGS sequence"/>
</dbReference>
<dbReference type="PANTHER" id="PTHR30154:SF34">
    <property type="entry name" value="TRANSCRIPTIONAL REGULATOR AZLB"/>
    <property type="match status" value="1"/>
</dbReference>
<dbReference type="GeneID" id="79316223"/>
<name>A0ABD6AA35_9EURY</name>
<dbReference type="InterPro" id="IPR019888">
    <property type="entry name" value="Tscrpt_reg_AsnC-like"/>
</dbReference>
<dbReference type="CDD" id="cd00090">
    <property type="entry name" value="HTH_ARSR"/>
    <property type="match status" value="1"/>
</dbReference>
<evidence type="ECO:0000259" key="4">
    <source>
        <dbReference type="PROSITE" id="PS50956"/>
    </source>
</evidence>
<proteinExistence type="predicted"/>
<dbReference type="InterPro" id="IPR000485">
    <property type="entry name" value="AsnC-type_HTH_dom"/>
</dbReference>
<dbReference type="InterPro" id="IPR036721">
    <property type="entry name" value="RCK_C_sf"/>
</dbReference>
<accession>A0ABD6AA35</accession>
<keyword evidence="2" id="KW-0238">DNA-binding</keyword>
<comment type="caution">
    <text evidence="6">The sequence shown here is derived from an EMBL/GenBank/DDBJ whole genome shotgun (WGS) entry which is preliminary data.</text>
</comment>
<dbReference type="PROSITE" id="PS50956">
    <property type="entry name" value="HTH_ASNC_2"/>
    <property type="match status" value="1"/>
</dbReference>
<dbReference type="PROSITE" id="PS00519">
    <property type="entry name" value="HTH_ASNC_1"/>
    <property type="match status" value="1"/>
</dbReference>
<dbReference type="AlphaFoldDB" id="A0ABD6AA35"/>
<dbReference type="PANTHER" id="PTHR30154">
    <property type="entry name" value="LEUCINE-RESPONSIVE REGULATORY PROTEIN"/>
    <property type="match status" value="1"/>
</dbReference>
<dbReference type="EMBL" id="JBHTBF010000002">
    <property type="protein sequence ID" value="MFC7317123.1"/>
    <property type="molecule type" value="Genomic_DNA"/>
</dbReference>
<evidence type="ECO:0000256" key="3">
    <source>
        <dbReference type="ARBA" id="ARBA00023163"/>
    </source>
</evidence>
<dbReference type="SUPFAM" id="SSF46785">
    <property type="entry name" value="Winged helix' DNA-binding domain"/>
    <property type="match status" value="1"/>
</dbReference>
<protein>
    <submittedName>
        <fullName evidence="6">TrkA C-terminal domain-containing protein</fullName>
    </submittedName>
</protein>
<dbReference type="Gene3D" id="3.30.70.1450">
    <property type="entry name" value="Regulator of K+ conductance, C-terminal domain"/>
    <property type="match status" value="1"/>
</dbReference>
<dbReference type="InterPro" id="IPR036388">
    <property type="entry name" value="WH-like_DNA-bd_sf"/>
</dbReference>
<evidence type="ECO:0000313" key="6">
    <source>
        <dbReference type="EMBL" id="MFC7317123.1"/>
    </source>
</evidence>
<dbReference type="InterPro" id="IPR011991">
    <property type="entry name" value="ArsR-like_HTH"/>
</dbReference>
<dbReference type="Pfam" id="PF13412">
    <property type="entry name" value="HTH_24"/>
    <property type="match status" value="1"/>
</dbReference>
<dbReference type="PROSITE" id="PS51202">
    <property type="entry name" value="RCK_C"/>
    <property type="match status" value="1"/>
</dbReference>
<dbReference type="Gene3D" id="1.10.10.10">
    <property type="entry name" value="Winged helix-like DNA-binding domain superfamily/Winged helix DNA-binding domain"/>
    <property type="match status" value="1"/>
</dbReference>
<sequence>MSDRLDEVDKRILYRLAQNARETSAPAIAEEVNVSAGTIRNRIAGLEEAGIIRGYHALIDYQRAEGRLTNLYICTSPVPDRDRLYQQVAEIPGVVGVRQLMKGQSNLHVTAVGDDIQELTRVSNDLSSIGLEIEEENLLQSEQILPYNKFGPDTSRDGHTIADFMKLSGGAEVVELTVSANAEIAGLTLSEANQRGVIHPDILVVSIERDDTILTPRGDTTVRSDDLVTVFCRSGLDKETLDAFGEKR</sequence>
<dbReference type="GO" id="GO:0003677">
    <property type="term" value="F:DNA binding"/>
    <property type="evidence" value="ECO:0007669"/>
    <property type="project" value="UniProtKB-KW"/>
</dbReference>
<evidence type="ECO:0000313" key="7">
    <source>
        <dbReference type="Proteomes" id="UP001596547"/>
    </source>
</evidence>
<dbReference type="SMART" id="SM00344">
    <property type="entry name" value="HTH_ASNC"/>
    <property type="match status" value="1"/>
</dbReference>